<accession>A0A0D8B8G6</accession>
<evidence type="ECO:0000313" key="5">
    <source>
        <dbReference type="EMBL" id="KJE19682.1"/>
    </source>
</evidence>
<dbReference type="RefSeq" id="WP_044888433.1">
    <property type="nucleotide sequence ID" value="NZ_JYFN01000089.1"/>
</dbReference>
<organism evidence="5 6">
    <name type="scientific">Frankia torreyi</name>
    <dbReference type="NCBI Taxonomy" id="1856"/>
    <lineage>
        <taxon>Bacteria</taxon>
        <taxon>Bacillati</taxon>
        <taxon>Actinomycetota</taxon>
        <taxon>Actinomycetes</taxon>
        <taxon>Frankiales</taxon>
        <taxon>Frankiaceae</taxon>
        <taxon>Frankia</taxon>
    </lineage>
</organism>
<feature type="domain" description="HTH hxlR-type" evidence="4">
    <location>
        <begin position="24"/>
        <end position="122"/>
    </location>
</feature>
<dbReference type="PANTHER" id="PTHR33204">
    <property type="entry name" value="TRANSCRIPTIONAL REGULATOR, MARR FAMILY"/>
    <property type="match status" value="1"/>
</dbReference>
<dbReference type="Pfam" id="PF01638">
    <property type="entry name" value="HxlR"/>
    <property type="match status" value="1"/>
</dbReference>
<evidence type="ECO:0000256" key="1">
    <source>
        <dbReference type="ARBA" id="ARBA00023015"/>
    </source>
</evidence>
<keyword evidence="2" id="KW-0238">DNA-binding</keyword>
<evidence type="ECO:0000313" key="6">
    <source>
        <dbReference type="Proteomes" id="UP000032545"/>
    </source>
</evidence>
<dbReference type="PATRIC" id="fig|1502723.3.peg.6821"/>
<sequence>MATRTAAQRRAEAKEAYDAFMAACPSRKVFETLSDKWVGLVLAAISAGPRRYGELKTEIAGVSPKMLTQTLRTLERSGLIDRTVTASVPVRVDYELTALGRDLYPLITPLKAWAENNVDAIRAAEQAYDLRTSARQPTAVTGATAVMDPVDTGALSAPR</sequence>
<dbReference type="EMBL" id="JYFN01000089">
    <property type="protein sequence ID" value="KJE19682.1"/>
    <property type="molecule type" value="Genomic_DNA"/>
</dbReference>
<gene>
    <name evidence="5" type="ORF">FF36_06017</name>
</gene>
<dbReference type="AlphaFoldDB" id="A0A0D8B8G6"/>
<evidence type="ECO:0000256" key="3">
    <source>
        <dbReference type="ARBA" id="ARBA00023163"/>
    </source>
</evidence>
<protein>
    <submittedName>
        <fullName evidence="5">Transcriptional regulator, HxlR family</fullName>
    </submittedName>
</protein>
<keyword evidence="3" id="KW-0804">Transcription</keyword>
<name>A0A0D8B8G6_9ACTN</name>
<dbReference type="InterPro" id="IPR036388">
    <property type="entry name" value="WH-like_DNA-bd_sf"/>
</dbReference>
<evidence type="ECO:0000259" key="4">
    <source>
        <dbReference type="PROSITE" id="PS51118"/>
    </source>
</evidence>
<keyword evidence="6" id="KW-1185">Reference proteome</keyword>
<dbReference type="PROSITE" id="PS51118">
    <property type="entry name" value="HTH_HXLR"/>
    <property type="match status" value="1"/>
</dbReference>
<dbReference type="Proteomes" id="UP000032545">
    <property type="component" value="Unassembled WGS sequence"/>
</dbReference>
<dbReference type="PANTHER" id="PTHR33204:SF18">
    <property type="entry name" value="TRANSCRIPTIONAL REGULATORY PROTEIN"/>
    <property type="match status" value="1"/>
</dbReference>
<dbReference type="GO" id="GO:0003677">
    <property type="term" value="F:DNA binding"/>
    <property type="evidence" value="ECO:0007669"/>
    <property type="project" value="UniProtKB-KW"/>
</dbReference>
<dbReference type="InterPro" id="IPR036390">
    <property type="entry name" value="WH_DNA-bd_sf"/>
</dbReference>
<dbReference type="OrthoDB" id="370168at2"/>
<dbReference type="InterPro" id="IPR002577">
    <property type="entry name" value="HTH_HxlR"/>
</dbReference>
<reference evidence="6" key="1">
    <citation type="submission" date="2015-02" db="EMBL/GenBank/DDBJ databases">
        <title>Draft Genome of Frankia sp. CpI1-S.</title>
        <authorList>
            <person name="Oshone R.T."/>
            <person name="Ngom M."/>
            <person name="Ghodhbane-Gtari F."/>
            <person name="Gtari M."/>
            <person name="Morris K."/>
            <person name="Thomas K."/>
            <person name="Sen A."/>
            <person name="Tisa L.S."/>
        </authorList>
    </citation>
    <scope>NUCLEOTIDE SEQUENCE [LARGE SCALE GENOMIC DNA]</scope>
    <source>
        <strain evidence="6">CpI1-S</strain>
    </source>
</reference>
<comment type="caution">
    <text evidence="5">The sequence shown here is derived from an EMBL/GenBank/DDBJ whole genome shotgun (WGS) entry which is preliminary data.</text>
</comment>
<reference evidence="5 6" key="2">
    <citation type="journal article" date="2016" name="Genome Announc.">
        <title>Permanent Draft Genome Sequences for Two Variants of Frankia sp. Strain CpI1, the First Frankia Strain Isolated from Root Nodules of Comptonia peregrina.</title>
        <authorList>
            <person name="Oshone R."/>
            <person name="Hurst S.G.IV."/>
            <person name="Abebe-Akele F."/>
            <person name="Simpson S."/>
            <person name="Morris K."/>
            <person name="Thomas W.K."/>
            <person name="Tisa L.S."/>
        </authorList>
    </citation>
    <scope>NUCLEOTIDE SEQUENCE [LARGE SCALE GENOMIC DNA]</scope>
    <source>
        <strain evidence="6">CpI1-S</strain>
    </source>
</reference>
<evidence type="ECO:0000256" key="2">
    <source>
        <dbReference type="ARBA" id="ARBA00023125"/>
    </source>
</evidence>
<dbReference type="SUPFAM" id="SSF46785">
    <property type="entry name" value="Winged helix' DNA-binding domain"/>
    <property type="match status" value="1"/>
</dbReference>
<proteinExistence type="predicted"/>
<dbReference type="Gene3D" id="1.10.10.10">
    <property type="entry name" value="Winged helix-like DNA-binding domain superfamily/Winged helix DNA-binding domain"/>
    <property type="match status" value="1"/>
</dbReference>
<keyword evidence="1" id="KW-0805">Transcription regulation</keyword>